<name>K0RJR0_THAOC</name>
<evidence type="ECO:0000313" key="2">
    <source>
        <dbReference type="EMBL" id="EJK53948.1"/>
    </source>
</evidence>
<accession>K0RJR0</accession>
<dbReference type="EMBL" id="AGNL01036661">
    <property type="protein sequence ID" value="EJK53948.1"/>
    <property type="molecule type" value="Genomic_DNA"/>
</dbReference>
<feature type="region of interest" description="Disordered" evidence="1">
    <location>
        <begin position="76"/>
        <end position="171"/>
    </location>
</feature>
<dbReference type="AlphaFoldDB" id="K0RJR0"/>
<feature type="region of interest" description="Disordered" evidence="1">
    <location>
        <begin position="27"/>
        <end position="50"/>
    </location>
</feature>
<protein>
    <submittedName>
        <fullName evidence="2">Uncharacterized protein</fullName>
    </submittedName>
</protein>
<gene>
    <name evidence="2" type="ORF">THAOC_26514</name>
</gene>
<proteinExistence type="predicted"/>
<feature type="compositionally biased region" description="Basic and acidic residues" evidence="1">
    <location>
        <begin position="123"/>
        <end position="147"/>
    </location>
</feature>
<evidence type="ECO:0000313" key="3">
    <source>
        <dbReference type="Proteomes" id="UP000266841"/>
    </source>
</evidence>
<keyword evidence="3" id="KW-1185">Reference proteome</keyword>
<comment type="caution">
    <text evidence="2">The sequence shown here is derived from an EMBL/GenBank/DDBJ whole genome shotgun (WGS) entry which is preliminary data.</text>
</comment>
<dbReference type="Proteomes" id="UP000266841">
    <property type="component" value="Unassembled WGS sequence"/>
</dbReference>
<sequence length="171" mass="18521">MRIPSQCQVAQCYDTVPITGIEERSRRLALKRSRPGDHGTSTRMPRGGTVKLASVENRPKTPPEVKDCAAPCQTRIAPCGRPLSESDEKNRTRSGVPTILGGYGSPSIGESRDAESLANEARAAARVERRDDFTRSSRRETEEEKSRLPSTPAAKVEGLPLSPAEGGEGHQ</sequence>
<reference evidence="2 3" key="1">
    <citation type="journal article" date="2012" name="Genome Biol.">
        <title>Genome and low-iron response of an oceanic diatom adapted to chronic iron limitation.</title>
        <authorList>
            <person name="Lommer M."/>
            <person name="Specht M."/>
            <person name="Roy A.S."/>
            <person name="Kraemer L."/>
            <person name="Andreson R."/>
            <person name="Gutowska M.A."/>
            <person name="Wolf J."/>
            <person name="Bergner S.V."/>
            <person name="Schilhabel M.B."/>
            <person name="Klostermeier U.C."/>
            <person name="Beiko R.G."/>
            <person name="Rosenstiel P."/>
            <person name="Hippler M."/>
            <person name="Laroche J."/>
        </authorList>
    </citation>
    <scope>NUCLEOTIDE SEQUENCE [LARGE SCALE GENOMIC DNA]</scope>
    <source>
        <strain evidence="2 3">CCMP1005</strain>
    </source>
</reference>
<evidence type="ECO:0000256" key="1">
    <source>
        <dbReference type="SAM" id="MobiDB-lite"/>
    </source>
</evidence>
<organism evidence="2 3">
    <name type="scientific">Thalassiosira oceanica</name>
    <name type="common">Marine diatom</name>
    <dbReference type="NCBI Taxonomy" id="159749"/>
    <lineage>
        <taxon>Eukaryota</taxon>
        <taxon>Sar</taxon>
        <taxon>Stramenopiles</taxon>
        <taxon>Ochrophyta</taxon>
        <taxon>Bacillariophyta</taxon>
        <taxon>Coscinodiscophyceae</taxon>
        <taxon>Thalassiosirophycidae</taxon>
        <taxon>Thalassiosirales</taxon>
        <taxon>Thalassiosiraceae</taxon>
        <taxon>Thalassiosira</taxon>
    </lineage>
</organism>